<dbReference type="GO" id="GO:0006310">
    <property type="term" value="P:DNA recombination"/>
    <property type="evidence" value="ECO:0007669"/>
    <property type="project" value="UniProtKB-UniRule"/>
</dbReference>
<accession>A0A2A2ID28</accession>
<dbReference type="Pfam" id="PF11967">
    <property type="entry name" value="RecO_N"/>
    <property type="match status" value="1"/>
</dbReference>
<evidence type="ECO:0000256" key="6">
    <source>
        <dbReference type="ARBA" id="ARBA00033409"/>
    </source>
</evidence>
<evidence type="ECO:0000256" key="5">
    <source>
        <dbReference type="ARBA" id="ARBA00023204"/>
    </source>
</evidence>
<keyword evidence="4 7" id="KW-0233">DNA recombination</keyword>
<evidence type="ECO:0000313" key="10">
    <source>
        <dbReference type="Proteomes" id="UP000218887"/>
    </source>
</evidence>
<dbReference type="HAMAP" id="MF_00201">
    <property type="entry name" value="RecO"/>
    <property type="match status" value="1"/>
</dbReference>
<keyword evidence="10" id="KW-1185">Reference proteome</keyword>
<proteinExistence type="inferred from homology"/>
<dbReference type="PANTHER" id="PTHR33991">
    <property type="entry name" value="DNA REPAIR PROTEIN RECO"/>
    <property type="match status" value="1"/>
</dbReference>
<dbReference type="RefSeq" id="WP_095656126.1">
    <property type="nucleotide sequence ID" value="NZ_NPOA01000009.1"/>
</dbReference>
<reference evidence="9 10" key="1">
    <citation type="submission" date="2017-08" db="EMBL/GenBank/DDBJ databases">
        <title>Virgibacillus indicus sp. nov. and Virgibacillus profoundi sp. nov, two moderately halophilic bacteria isolated from marine sediment by using the Microfluidic Streak Plate.</title>
        <authorList>
            <person name="Xu B."/>
            <person name="Hu B."/>
            <person name="Wang J."/>
            <person name="Zhu Y."/>
            <person name="Huang L."/>
            <person name="Du W."/>
            <person name="Huang Y."/>
        </authorList>
    </citation>
    <scope>NUCLEOTIDE SEQUENCE [LARGE SCALE GENOMIC DNA]</scope>
    <source>
        <strain evidence="9 10">IO3-P3-H5</strain>
    </source>
</reference>
<evidence type="ECO:0000256" key="7">
    <source>
        <dbReference type="HAMAP-Rule" id="MF_00201"/>
    </source>
</evidence>
<evidence type="ECO:0000259" key="8">
    <source>
        <dbReference type="Pfam" id="PF11967"/>
    </source>
</evidence>
<evidence type="ECO:0000313" key="9">
    <source>
        <dbReference type="EMBL" id="PAV29035.1"/>
    </source>
</evidence>
<dbReference type="InterPro" id="IPR042242">
    <property type="entry name" value="RecO_C"/>
</dbReference>
<evidence type="ECO:0000256" key="3">
    <source>
        <dbReference type="ARBA" id="ARBA00022763"/>
    </source>
</evidence>
<gene>
    <name evidence="7" type="primary">recO</name>
    <name evidence="9" type="ORF">CIL05_13730</name>
</gene>
<dbReference type="EMBL" id="NPOA01000009">
    <property type="protein sequence ID" value="PAV29035.1"/>
    <property type="molecule type" value="Genomic_DNA"/>
</dbReference>
<dbReference type="SUPFAM" id="SSF50249">
    <property type="entry name" value="Nucleic acid-binding proteins"/>
    <property type="match status" value="1"/>
</dbReference>
<name>A0A2A2ID28_9BACI</name>
<dbReference type="Gene3D" id="2.40.50.140">
    <property type="entry name" value="Nucleic acid-binding proteins"/>
    <property type="match status" value="1"/>
</dbReference>
<dbReference type="SUPFAM" id="SSF57863">
    <property type="entry name" value="ArfGap/RecO-like zinc finger"/>
    <property type="match status" value="1"/>
</dbReference>
<keyword evidence="3 7" id="KW-0227">DNA damage</keyword>
<sequence length="247" mass="28007">MLEKINGIIIKTKDYGETHKIVTIFSKKLGKFTALARGAKKPKSRMAAVTQPFIYGEFFAYVNSGLSTIQQGEVIHSFRGIREDIIKTAYTAYITELTDKLIDSKSPDIYLYDQLYQTMSWISDNEDADIPIIMYELKLFKKGGFAPTVDRCTKCGSKEAPFAFSIAEGGLLCNRCRNIDNDAIGLPNAIVKLLYVFVNIELDRVGSISVKPENKLLMRQILDAYYDQYGGFYLKSRKFLNQLDLLK</sequence>
<evidence type="ECO:0000256" key="4">
    <source>
        <dbReference type="ARBA" id="ARBA00023172"/>
    </source>
</evidence>
<comment type="similarity">
    <text evidence="1 7">Belongs to the RecO family.</text>
</comment>
<dbReference type="PANTHER" id="PTHR33991:SF1">
    <property type="entry name" value="DNA REPAIR PROTEIN RECO"/>
    <property type="match status" value="1"/>
</dbReference>
<dbReference type="GO" id="GO:0006302">
    <property type="term" value="P:double-strand break repair"/>
    <property type="evidence" value="ECO:0007669"/>
    <property type="project" value="TreeGrafter"/>
</dbReference>
<protein>
    <recommendedName>
        <fullName evidence="2 7">DNA repair protein RecO</fullName>
    </recommendedName>
    <alternativeName>
        <fullName evidence="6 7">Recombination protein O</fullName>
    </alternativeName>
</protein>
<dbReference type="InterPro" id="IPR003717">
    <property type="entry name" value="RecO"/>
</dbReference>
<dbReference type="InterPro" id="IPR037278">
    <property type="entry name" value="ARFGAP/RecO"/>
</dbReference>
<dbReference type="OrthoDB" id="9797083at2"/>
<evidence type="ECO:0000256" key="2">
    <source>
        <dbReference type="ARBA" id="ARBA00021310"/>
    </source>
</evidence>
<dbReference type="AlphaFoldDB" id="A0A2A2ID28"/>
<dbReference type="Gene3D" id="1.20.1440.120">
    <property type="entry name" value="Recombination protein O, C-terminal domain"/>
    <property type="match status" value="1"/>
</dbReference>
<keyword evidence="5 7" id="KW-0234">DNA repair</keyword>
<dbReference type="InterPro" id="IPR022572">
    <property type="entry name" value="DNA_rep/recomb_RecO_N"/>
</dbReference>
<comment type="caution">
    <text evidence="9">The sequence shown here is derived from an EMBL/GenBank/DDBJ whole genome shotgun (WGS) entry which is preliminary data.</text>
</comment>
<dbReference type="Proteomes" id="UP000218887">
    <property type="component" value="Unassembled WGS sequence"/>
</dbReference>
<comment type="function">
    <text evidence="7">Involved in DNA repair and RecF pathway recombination.</text>
</comment>
<dbReference type="NCBIfam" id="TIGR00613">
    <property type="entry name" value="reco"/>
    <property type="match status" value="1"/>
</dbReference>
<feature type="domain" description="DNA replication/recombination mediator RecO N-terminal" evidence="8">
    <location>
        <begin position="1"/>
        <end position="78"/>
    </location>
</feature>
<evidence type="ECO:0000256" key="1">
    <source>
        <dbReference type="ARBA" id="ARBA00007452"/>
    </source>
</evidence>
<dbReference type="InterPro" id="IPR012340">
    <property type="entry name" value="NA-bd_OB-fold"/>
</dbReference>
<dbReference type="GO" id="GO:0043590">
    <property type="term" value="C:bacterial nucleoid"/>
    <property type="evidence" value="ECO:0007669"/>
    <property type="project" value="TreeGrafter"/>
</dbReference>
<dbReference type="Pfam" id="PF02565">
    <property type="entry name" value="RecO_C"/>
    <property type="match status" value="1"/>
</dbReference>
<organism evidence="9 10">
    <name type="scientific">Virgibacillus profundi</name>
    <dbReference type="NCBI Taxonomy" id="2024555"/>
    <lineage>
        <taxon>Bacteria</taxon>
        <taxon>Bacillati</taxon>
        <taxon>Bacillota</taxon>
        <taxon>Bacilli</taxon>
        <taxon>Bacillales</taxon>
        <taxon>Bacillaceae</taxon>
        <taxon>Virgibacillus</taxon>
    </lineage>
</organism>